<protein>
    <submittedName>
        <fullName evidence="1">Uncharacterized protein</fullName>
    </submittedName>
</protein>
<accession>A0A1Q6FCG8</accession>
<proteinExistence type="predicted"/>
<evidence type="ECO:0000313" key="1">
    <source>
        <dbReference type="EMBL" id="OKY96551.1"/>
    </source>
</evidence>
<dbReference type="AlphaFoldDB" id="A0A1Q6FCG8"/>
<comment type="caution">
    <text evidence="1">The sequence shown here is derived from an EMBL/GenBank/DDBJ whole genome shotgun (WGS) entry which is preliminary data.</text>
</comment>
<gene>
    <name evidence="1" type="ORF">BHV66_00285</name>
</gene>
<name>A0A1Q6FCG8_9BACT</name>
<sequence>MPEPKPEPKTYPLVITDIRNLPPKTTFDRIAVQITGVDWSIIATVEAPYENGAATLALPLEFPAEQLQVADRRGGNMAGYWPGTASDPAALVATLGDFIAYRGDEKVGRIYRSDWSGEGSSASKAFVYYQYADRPFEVTGATTSYYYNDCSFVAGWNAFANINPSSEGLHGNIRCTTAGLDRLELTWNFESWAH</sequence>
<reference evidence="1 2" key="1">
    <citation type="journal article" date="2016" name="Nat. Biotechnol.">
        <title>Measurement of bacterial replication rates in microbial communities.</title>
        <authorList>
            <person name="Brown C.T."/>
            <person name="Olm M.R."/>
            <person name="Thomas B.C."/>
            <person name="Banfield J.F."/>
        </authorList>
    </citation>
    <scope>NUCLEOTIDE SEQUENCE [LARGE SCALE GENOMIC DNA]</scope>
    <source>
        <strain evidence="1">CAG:67_53_122</strain>
    </source>
</reference>
<evidence type="ECO:0000313" key="2">
    <source>
        <dbReference type="Proteomes" id="UP000187417"/>
    </source>
</evidence>
<dbReference type="EMBL" id="MNQH01000001">
    <property type="protein sequence ID" value="OKY96551.1"/>
    <property type="molecule type" value="Genomic_DNA"/>
</dbReference>
<organism evidence="1 2">
    <name type="scientific">Alistipes putredinis</name>
    <dbReference type="NCBI Taxonomy" id="28117"/>
    <lineage>
        <taxon>Bacteria</taxon>
        <taxon>Pseudomonadati</taxon>
        <taxon>Bacteroidota</taxon>
        <taxon>Bacteroidia</taxon>
        <taxon>Bacteroidales</taxon>
        <taxon>Rikenellaceae</taxon>
        <taxon>Alistipes</taxon>
    </lineage>
</organism>
<dbReference type="Proteomes" id="UP000187417">
    <property type="component" value="Unassembled WGS sequence"/>
</dbReference>